<organism evidence="7 8">
    <name type="scientific">Lentibacillus cibarius</name>
    <dbReference type="NCBI Taxonomy" id="2583219"/>
    <lineage>
        <taxon>Bacteria</taxon>
        <taxon>Bacillati</taxon>
        <taxon>Bacillota</taxon>
        <taxon>Bacilli</taxon>
        <taxon>Bacillales</taxon>
        <taxon>Bacillaceae</taxon>
        <taxon>Lentibacillus</taxon>
    </lineage>
</organism>
<dbReference type="PANTHER" id="PTHR46708:SF2">
    <property type="entry name" value="FIBRONECTIN TYPE-III DOMAIN-CONTAINING PROTEIN"/>
    <property type="match status" value="1"/>
</dbReference>
<feature type="region of interest" description="Disordered" evidence="2">
    <location>
        <begin position="163"/>
        <end position="200"/>
    </location>
</feature>
<feature type="compositionally biased region" description="Polar residues" evidence="2">
    <location>
        <begin position="522"/>
        <end position="531"/>
    </location>
</feature>
<dbReference type="InterPro" id="IPR013783">
    <property type="entry name" value="Ig-like_fold"/>
</dbReference>
<dbReference type="EMBL" id="VJMZ01000001">
    <property type="protein sequence ID" value="TRM12865.1"/>
    <property type="molecule type" value="Genomic_DNA"/>
</dbReference>
<feature type="compositionally biased region" description="Basic and acidic residues" evidence="2">
    <location>
        <begin position="562"/>
        <end position="582"/>
    </location>
</feature>
<dbReference type="SMART" id="SM00060">
    <property type="entry name" value="FN3"/>
    <property type="match status" value="3"/>
</dbReference>
<protein>
    <submittedName>
        <fullName evidence="7">DUF4959 domain-containing protein</fullName>
    </submittedName>
</protein>
<dbReference type="InterPro" id="IPR003961">
    <property type="entry name" value="FN3_dom"/>
</dbReference>
<dbReference type="SUPFAM" id="SSF49265">
    <property type="entry name" value="Fibronectin type III"/>
    <property type="match status" value="2"/>
</dbReference>
<dbReference type="RefSeq" id="WP_142791781.1">
    <property type="nucleotide sequence ID" value="NZ_VJMZ01000001.1"/>
</dbReference>
<evidence type="ECO:0000256" key="4">
    <source>
        <dbReference type="SAM" id="SignalP"/>
    </source>
</evidence>
<dbReference type="Proteomes" id="UP000319280">
    <property type="component" value="Unassembled WGS sequence"/>
</dbReference>
<feature type="compositionally biased region" description="Basic and acidic residues" evidence="2">
    <location>
        <begin position="536"/>
        <end position="550"/>
    </location>
</feature>
<keyword evidence="1" id="KW-0677">Repeat</keyword>
<proteinExistence type="predicted"/>
<keyword evidence="3" id="KW-0472">Membrane</keyword>
<reference evidence="7 8" key="1">
    <citation type="submission" date="2019-07" db="EMBL/GenBank/DDBJ databases">
        <title>Genomic analysis of Lentibacillus sp. NKC851-2.</title>
        <authorList>
            <person name="Oh Y.J."/>
        </authorList>
    </citation>
    <scope>NUCLEOTIDE SEQUENCE [LARGE SCALE GENOMIC DNA]</scope>
    <source>
        <strain evidence="7 8">NKC851-2</strain>
    </source>
</reference>
<dbReference type="InterPro" id="IPR036116">
    <property type="entry name" value="FN3_sf"/>
</dbReference>
<sequence length="582" mass="63526">MKKTAMILMALLFVLPSIFSEHAHAAAFDNASPGDTIQFGGVEWIVLDPNTGRVIWNESDSNGNPFWKTRTFDDGNSNDWKTSDLKTDLDDNLVNSLDFSNGSSPNDIKKIDLLSESEYKQYATYFDGSILDHNDWDAYWWTKTPSSGSSLVRAVNYAGSVRSPTAAASRGVRPALNLESGISGPPEDTTPPANISNLNSSVTDNKIELSYDLPNDEDFSHISISSNGETYQTTESSFSLEGLESSTDYEITVKSVDNNGNESSGVTRTVATAEPAEMEVTNITTETTDSSITLNYDLPTDIDLNHVNISVNGETFQTTENNYMIDSLEAGASYDITITTVDTSGSESNGVQVTETTAAAPEPQEVNNLEINPEHDKVTLTWENPDTKYFDMAKIYRRSAGEATASAWNLLAPKTVSAAAEYEPLFETNGTEFIDHSVEPETNYDYKVTTTYNGMESAGVTATTTVPEPPLIDMGETELPFGVGALIKSGNGLLGIVGAFVLLGLSFIFVPKLIRLIRQSFGNGKTGTTAPNAPGTDKELKQARMTERQQAKLMNQQRKQHDKAIRETRQPRTPREPRAGRG</sequence>
<feature type="region of interest" description="Disordered" evidence="2">
    <location>
        <begin position="522"/>
        <end position="582"/>
    </location>
</feature>
<evidence type="ECO:0000256" key="3">
    <source>
        <dbReference type="SAM" id="Phobius"/>
    </source>
</evidence>
<dbReference type="PROSITE" id="PS50853">
    <property type="entry name" value="FN3"/>
    <property type="match status" value="1"/>
</dbReference>
<feature type="domain" description="Fibronectin type-III" evidence="5">
    <location>
        <begin position="191"/>
        <end position="276"/>
    </location>
</feature>
<dbReference type="PANTHER" id="PTHR46708">
    <property type="entry name" value="TENASCIN"/>
    <property type="match status" value="1"/>
</dbReference>
<feature type="transmembrane region" description="Helical" evidence="3">
    <location>
        <begin position="492"/>
        <end position="510"/>
    </location>
</feature>
<dbReference type="AlphaFoldDB" id="A0A549YLU8"/>
<dbReference type="Gene3D" id="2.60.40.10">
    <property type="entry name" value="Immunoglobulins"/>
    <property type="match status" value="3"/>
</dbReference>
<feature type="compositionally biased region" description="Polar residues" evidence="2">
    <location>
        <begin position="191"/>
        <end position="200"/>
    </location>
</feature>
<dbReference type="InterPro" id="IPR046240">
    <property type="entry name" value="DUF6273"/>
</dbReference>
<name>A0A549YLU8_9BACI</name>
<feature type="signal peptide" evidence="4">
    <location>
        <begin position="1"/>
        <end position="25"/>
    </location>
</feature>
<evidence type="ECO:0000256" key="2">
    <source>
        <dbReference type="SAM" id="MobiDB-lite"/>
    </source>
</evidence>
<accession>A0A549YLU8</accession>
<keyword evidence="8" id="KW-1185">Reference proteome</keyword>
<evidence type="ECO:0000313" key="6">
    <source>
        <dbReference type="EMBL" id="TRM08791.1"/>
    </source>
</evidence>
<dbReference type="EMBL" id="VJMZ01000003">
    <property type="protein sequence ID" value="TRM08791.1"/>
    <property type="molecule type" value="Genomic_DNA"/>
</dbReference>
<comment type="caution">
    <text evidence="7">The sequence shown here is derived from an EMBL/GenBank/DDBJ whole genome shotgun (WGS) entry which is preliminary data.</text>
</comment>
<keyword evidence="4" id="KW-0732">Signal</keyword>
<evidence type="ECO:0000313" key="7">
    <source>
        <dbReference type="EMBL" id="TRM12865.1"/>
    </source>
</evidence>
<evidence type="ECO:0000313" key="8">
    <source>
        <dbReference type="Proteomes" id="UP000319280"/>
    </source>
</evidence>
<dbReference type="Pfam" id="PF19789">
    <property type="entry name" value="DUF6273"/>
    <property type="match status" value="1"/>
</dbReference>
<gene>
    <name evidence="7" type="ORF">FH966_14770</name>
    <name evidence="6" type="ORF">FH966_16585</name>
</gene>
<dbReference type="InterPro" id="IPR050991">
    <property type="entry name" value="ECM_Regulatory_Proteins"/>
</dbReference>
<feature type="chain" id="PRO_5033471307" evidence="4">
    <location>
        <begin position="26"/>
        <end position="582"/>
    </location>
</feature>
<keyword evidence="3" id="KW-1133">Transmembrane helix</keyword>
<keyword evidence="3" id="KW-0812">Transmembrane</keyword>
<evidence type="ECO:0000256" key="1">
    <source>
        <dbReference type="ARBA" id="ARBA00022737"/>
    </source>
</evidence>
<evidence type="ECO:0000259" key="5">
    <source>
        <dbReference type="PROSITE" id="PS50853"/>
    </source>
</evidence>